<accession>A0A6L2R684</accession>
<dbReference type="EMBL" id="BLLL01000008">
    <property type="protein sequence ID" value="GFH63033.1"/>
    <property type="molecule type" value="Genomic_DNA"/>
</dbReference>
<protein>
    <submittedName>
        <fullName evidence="1">Conserved hypothetial protein</fullName>
    </submittedName>
</protein>
<name>A0A6L2R684_9BACT</name>
<dbReference type="Proteomes" id="UP000505077">
    <property type="component" value="Unassembled WGS sequence"/>
</dbReference>
<evidence type="ECO:0000313" key="1">
    <source>
        <dbReference type="EMBL" id="GFH63033.1"/>
    </source>
</evidence>
<comment type="caution">
    <text evidence="1">The sequence shown here is derived from an EMBL/GenBank/DDBJ whole genome shotgun (WGS) entry which is preliminary data.</text>
</comment>
<evidence type="ECO:0000313" key="2">
    <source>
        <dbReference type="Proteomes" id="UP000505077"/>
    </source>
</evidence>
<dbReference type="NCBIfam" id="TIGR04326">
    <property type="entry name" value="O_ant_LIC13510"/>
    <property type="match status" value="1"/>
</dbReference>
<dbReference type="AlphaFoldDB" id="A0A6L2R684"/>
<gene>
    <name evidence="1" type="ORF">ZNDK_0804</name>
</gene>
<proteinExistence type="predicted"/>
<reference evidence="1 2" key="1">
    <citation type="journal article" date="2020" name="ISME J.">
        <title>Parallel Reductive Genome Evolution in Desulfovibrio Ectosymbionts Independently Acquired by Trichonympha Protists in the Termite Gut.</title>
        <authorList>
            <person name="Takeuchi M."/>
            <person name="Kuwahara H."/>
            <person name="Murakami T."/>
            <person name="Takahashi K."/>
            <person name="Kajitani R."/>
            <person name="Toyoda A."/>
            <person name="Itoh T."/>
            <person name="Ohkuma M."/>
            <person name="Hongoh Y."/>
        </authorList>
    </citation>
    <scope>NUCLEOTIDE SEQUENCE [LARGE SCALE GENOMIC DNA]</scope>
    <source>
        <strain evidence="1">ZnDsv-02</strain>
    </source>
</reference>
<dbReference type="InterPro" id="IPR027613">
    <property type="entry name" value="O_ant_LIC13510"/>
</dbReference>
<sequence length="622" mass="70323">MKECVLIACRPPAGDCSGHASGTIVYWDSWDTPNGISLPARLAADFERIRAEHAAWAYETGKARVGGKTLSGHLAAGAPLSLWWCSLLYERHPKMTPGLYTLYRLRALELLLESEKATDVRLIGGEPILQQSLRALCAASNRRLRVEACPKSKQKGRQGGLTSRLYRICPAPARALVRYAHWWWTVRRRLPFAGDAALPDTQQTGATIVTYFPNIDMQSAQQGCFRSRYFETLHDALRPQAESLRWLFIRFPAPDISLDQCLALRSRFAEESQDGVSFHYLEEFLSFRGMLSAFTRWARLVFASLRLTRPVKNLFHLAGSRINFWHILGTYWAESFRGWRCLERCLHYQAFLTWTRLAGPQRWTLFPLENCPWERMVTHAVHSAGNGPVYGAQHSTLRPADLRYFDDPRTFTDPECALFQPDSLRANGQNALVQWRKCGVPENRLGTVEALRYLYLLDIKEKRTAKSQLVVVTSFFADETHDHLALLAKALRAGLLDSFDIVIKPHPCLPTGERLRSLLGNDAKRLREVRGPIAEHLDGIMWASNSTTAALEAAASGMPVMVMQPPEGEFDLCPLQGLPNLARTANLEDVRHGLSVRAPFALPSGYFALDRDLPRWRNFLNL</sequence>
<organism evidence="1 2">
    <name type="scientific">Candidatus Desulfovibrio kirbyi</name>
    <dbReference type="NCBI Taxonomy" id="2696086"/>
    <lineage>
        <taxon>Bacteria</taxon>
        <taxon>Pseudomonadati</taxon>
        <taxon>Thermodesulfobacteriota</taxon>
        <taxon>Desulfovibrionia</taxon>
        <taxon>Desulfovibrionales</taxon>
        <taxon>Desulfovibrionaceae</taxon>
        <taxon>Desulfovibrio</taxon>
    </lineage>
</organism>